<dbReference type="Proteomes" id="UP000319103">
    <property type="component" value="Unassembled WGS sequence"/>
</dbReference>
<sequence>MPSYRDLRQPAVTAVRLLAVAAVYLAAGRLGLLLQVVVAGAKVTPLWPPTGIAVTCLLLFGLGMWPGVALGAFLVIITSGPPHLGSIGIVAGNTLAPVAACLMLHRAGFRIELDRLRDGVALVFLGAFGGMLISSSVGTASLILDGSLPAEDFWSTWSAWWTGDAMGVLVFTPLLLALRTVRLPTAPGPWDWVEPTLLLAGTAAVTVIATSTTLSLLFLVFPFLIWAALRFQLLGAAPCVLLVSVLTVAAATDHAGPFGHHGLVADMVMLQLLNGCAALTGLLLSAIIAEQRNTYQRIEQACIQLAEVVHRLAPSEATAGLLPPEDGSRR</sequence>
<feature type="domain" description="MASE1" evidence="7">
    <location>
        <begin position="17"/>
        <end position="292"/>
    </location>
</feature>
<organism evidence="8 9">
    <name type="scientific">Kitasatospora acidiphila</name>
    <dbReference type="NCBI Taxonomy" id="2567942"/>
    <lineage>
        <taxon>Bacteria</taxon>
        <taxon>Bacillati</taxon>
        <taxon>Actinomycetota</taxon>
        <taxon>Actinomycetes</taxon>
        <taxon>Kitasatosporales</taxon>
        <taxon>Streptomycetaceae</taxon>
        <taxon>Kitasatospora</taxon>
    </lineage>
</organism>
<keyword evidence="9" id="KW-1185">Reference proteome</keyword>
<dbReference type="EMBL" id="VIGB01000003">
    <property type="protein sequence ID" value="TQF07568.1"/>
    <property type="molecule type" value="Genomic_DNA"/>
</dbReference>
<dbReference type="InterPro" id="IPR007895">
    <property type="entry name" value="MASE1"/>
</dbReference>
<name>A0A540WF16_9ACTN</name>
<feature type="transmembrane region" description="Helical" evidence="6">
    <location>
        <begin position="12"/>
        <end position="32"/>
    </location>
</feature>
<evidence type="ECO:0000259" key="7">
    <source>
        <dbReference type="Pfam" id="PF05231"/>
    </source>
</evidence>
<evidence type="ECO:0000313" key="9">
    <source>
        <dbReference type="Proteomes" id="UP000319103"/>
    </source>
</evidence>
<proteinExistence type="predicted"/>
<evidence type="ECO:0000256" key="2">
    <source>
        <dbReference type="ARBA" id="ARBA00022475"/>
    </source>
</evidence>
<feature type="transmembrane region" description="Helical" evidence="6">
    <location>
        <begin position="233"/>
        <end position="252"/>
    </location>
</feature>
<keyword evidence="3 6" id="KW-0812">Transmembrane</keyword>
<protein>
    <recommendedName>
        <fullName evidence="7">MASE1 domain-containing protein</fullName>
    </recommendedName>
</protein>
<evidence type="ECO:0000256" key="6">
    <source>
        <dbReference type="SAM" id="Phobius"/>
    </source>
</evidence>
<feature type="transmembrane region" description="Helical" evidence="6">
    <location>
        <begin position="272"/>
        <end position="289"/>
    </location>
</feature>
<reference evidence="8 9" key="1">
    <citation type="submission" date="2019-06" db="EMBL/GenBank/DDBJ databases">
        <title>Description of Kitasatospora acidophila sp. nov. isolated from pine grove soil, and reclassification of Streptomyces novaecaesareae to Kitasatospora novaeceasareae comb. nov.</title>
        <authorList>
            <person name="Kim M.J."/>
        </authorList>
    </citation>
    <scope>NUCLEOTIDE SEQUENCE [LARGE SCALE GENOMIC DNA]</scope>
    <source>
        <strain evidence="8 9">MMS16-CNU292</strain>
    </source>
</reference>
<keyword evidence="4 6" id="KW-1133">Transmembrane helix</keyword>
<dbReference type="Pfam" id="PF05231">
    <property type="entry name" value="MASE1"/>
    <property type="match status" value="1"/>
</dbReference>
<dbReference type="OrthoDB" id="4137374at2"/>
<comment type="subcellular location">
    <subcellularLocation>
        <location evidence="1">Cell membrane</location>
        <topology evidence="1">Multi-pass membrane protein</topology>
    </subcellularLocation>
</comment>
<accession>A0A540WF16</accession>
<keyword evidence="5 6" id="KW-0472">Membrane</keyword>
<feature type="transmembrane region" description="Helical" evidence="6">
    <location>
        <begin position="198"/>
        <end position="226"/>
    </location>
</feature>
<feature type="transmembrane region" description="Helical" evidence="6">
    <location>
        <begin position="84"/>
        <end position="107"/>
    </location>
</feature>
<evidence type="ECO:0000313" key="8">
    <source>
        <dbReference type="EMBL" id="TQF07568.1"/>
    </source>
</evidence>
<feature type="transmembrane region" description="Helical" evidence="6">
    <location>
        <begin position="52"/>
        <end position="77"/>
    </location>
</feature>
<feature type="transmembrane region" description="Helical" evidence="6">
    <location>
        <begin position="119"/>
        <end position="144"/>
    </location>
</feature>
<evidence type="ECO:0000256" key="3">
    <source>
        <dbReference type="ARBA" id="ARBA00022692"/>
    </source>
</evidence>
<gene>
    <name evidence="8" type="ORF">E6W39_25400</name>
</gene>
<dbReference type="GO" id="GO:0005886">
    <property type="term" value="C:plasma membrane"/>
    <property type="evidence" value="ECO:0007669"/>
    <property type="project" value="UniProtKB-SubCell"/>
</dbReference>
<evidence type="ECO:0000256" key="5">
    <source>
        <dbReference type="ARBA" id="ARBA00023136"/>
    </source>
</evidence>
<dbReference type="AlphaFoldDB" id="A0A540WF16"/>
<keyword evidence="2" id="KW-1003">Cell membrane</keyword>
<comment type="caution">
    <text evidence="8">The sequence shown here is derived from an EMBL/GenBank/DDBJ whole genome shotgun (WGS) entry which is preliminary data.</text>
</comment>
<evidence type="ECO:0000256" key="4">
    <source>
        <dbReference type="ARBA" id="ARBA00022989"/>
    </source>
</evidence>
<evidence type="ECO:0000256" key="1">
    <source>
        <dbReference type="ARBA" id="ARBA00004651"/>
    </source>
</evidence>